<dbReference type="EMBL" id="OP611406">
    <property type="protein sequence ID" value="UYE93682.1"/>
    <property type="molecule type" value="Genomic_DNA"/>
</dbReference>
<evidence type="ECO:0000256" key="2">
    <source>
        <dbReference type="ARBA" id="ARBA00022732"/>
    </source>
</evidence>
<evidence type="ECO:0000256" key="1">
    <source>
        <dbReference type="ARBA" id="ARBA00004328"/>
    </source>
</evidence>
<evidence type="ECO:0000259" key="3">
    <source>
        <dbReference type="Pfam" id="PF13884"/>
    </source>
</evidence>
<feature type="domain" description="Peptidase S74" evidence="3">
    <location>
        <begin position="7"/>
        <end position="49"/>
    </location>
</feature>
<keyword evidence="2" id="KW-1227">Viral tail protein</keyword>
<organism evidence="4 5">
    <name type="scientific">Klebsiella phage mfs</name>
    <dbReference type="NCBI Taxonomy" id="2985561"/>
    <lineage>
        <taxon>Viruses</taxon>
        <taxon>Duplodnaviria</taxon>
        <taxon>Heunggongvirae</taxon>
        <taxon>Uroviricota</taxon>
        <taxon>Caudoviricetes</taxon>
        <taxon>Drexlerviridae</taxon>
        <taxon>Webervirus</taxon>
        <taxon>Webervirus mfs</taxon>
    </lineage>
</organism>
<comment type="subcellular location">
    <subcellularLocation>
        <location evidence="1">Virion</location>
    </subcellularLocation>
</comment>
<dbReference type="InterPro" id="IPR036388">
    <property type="entry name" value="WH-like_DNA-bd_sf"/>
</dbReference>
<dbReference type="Proteomes" id="UP001164403">
    <property type="component" value="Segment"/>
</dbReference>
<reference evidence="4" key="1">
    <citation type="submission" date="2022-10" db="EMBL/GenBank/DDBJ databases">
        <authorList>
            <person name="Hossain D.M.M."/>
            <person name="Khan F."/>
            <person name="Bhuiyan M.S.S."/>
            <person name="Tabassum S.N."/>
            <person name="Rahman A."/>
            <person name="Sadique A."/>
            <person name="Hossain M.S.A."/>
        </authorList>
    </citation>
    <scope>NUCLEOTIDE SEQUENCE</scope>
</reference>
<gene>
    <name evidence="4" type="primary">ltf</name>
    <name evidence="4" type="ORF">EEPDABAO_00091</name>
</gene>
<keyword evidence="5" id="KW-1185">Reference proteome</keyword>
<proteinExistence type="predicted"/>
<dbReference type="Pfam" id="PF13884">
    <property type="entry name" value="Peptidase_S74"/>
    <property type="match status" value="1"/>
</dbReference>
<sequence>MSDPETEAAKAIAKEIGFWTWKEQADMDDVREHCGLTVQRAIEIMESFGLEPFKYGFICHDEWDEHTVVSEYGPANEDGTENPIYKTIRLATVIRSALRS</sequence>
<name>A0A9X9P1V9_9CAUD</name>
<accession>A0A9X9P1V9</accession>
<protein>
    <submittedName>
        <fullName evidence="4">L-shaped tail fiber protein</fullName>
    </submittedName>
</protein>
<dbReference type="Gene3D" id="1.10.10.10">
    <property type="entry name" value="Winged helix-like DNA-binding domain superfamily/Winged helix DNA-binding domain"/>
    <property type="match status" value="1"/>
</dbReference>
<dbReference type="InterPro" id="IPR030392">
    <property type="entry name" value="S74_ICA"/>
</dbReference>
<keyword evidence="2" id="KW-0946">Virion</keyword>
<evidence type="ECO:0000313" key="4">
    <source>
        <dbReference type="EMBL" id="UYE93682.1"/>
    </source>
</evidence>
<dbReference type="GO" id="GO:0098015">
    <property type="term" value="C:virus tail"/>
    <property type="evidence" value="ECO:0007669"/>
    <property type="project" value="UniProtKB-KW"/>
</dbReference>
<evidence type="ECO:0000313" key="5">
    <source>
        <dbReference type="Proteomes" id="UP001164403"/>
    </source>
</evidence>